<dbReference type="Gene3D" id="3.40.630.30">
    <property type="match status" value="1"/>
</dbReference>
<reference evidence="2" key="1">
    <citation type="submission" date="2019-03" db="EMBL/GenBank/DDBJ databases">
        <title>Lake Tanganyika Metagenome-Assembled Genomes (MAGs).</title>
        <authorList>
            <person name="Tran P."/>
        </authorList>
    </citation>
    <scope>NUCLEOTIDE SEQUENCE</scope>
    <source>
        <strain evidence="2">K_DeepCast_150m_m2_040</strain>
    </source>
</reference>
<dbReference type="Pfam" id="PF00583">
    <property type="entry name" value="Acetyltransf_1"/>
    <property type="match status" value="1"/>
</dbReference>
<organism evidence="2 3">
    <name type="scientific">candidate division WOR-3 bacterium</name>
    <dbReference type="NCBI Taxonomy" id="2052148"/>
    <lineage>
        <taxon>Bacteria</taxon>
        <taxon>Bacteria division WOR-3</taxon>
    </lineage>
</organism>
<dbReference type="AlphaFoldDB" id="A0A937XAU8"/>
<evidence type="ECO:0000313" key="3">
    <source>
        <dbReference type="Proteomes" id="UP000779900"/>
    </source>
</evidence>
<dbReference type="EMBL" id="VGIR01000001">
    <property type="protein sequence ID" value="MBM3330245.1"/>
    <property type="molecule type" value="Genomic_DNA"/>
</dbReference>
<dbReference type="PROSITE" id="PS51186">
    <property type="entry name" value="GNAT"/>
    <property type="match status" value="1"/>
</dbReference>
<dbReference type="InterPro" id="IPR016181">
    <property type="entry name" value="Acyl_CoA_acyltransferase"/>
</dbReference>
<name>A0A937XAU8_UNCW3</name>
<sequence length="151" mass="16807">MTAPGVVFSLRQATCDDSEFAFEVKKLTLGGYVRQVWGWDEQEQRRLHDRRFGSQDFQVIESSGCKIGILALSHEPGCLKVNQLLLLPEHQGKGIGTACMSRVIAQAASHGLPVRLQVLKVNRRAVEFYCRLGFRGAGADGTHIRMEKPAR</sequence>
<feature type="domain" description="N-acetyltransferase" evidence="1">
    <location>
        <begin position="8"/>
        <end position="151"/>
    </location>
</feature>
<protein>
    <submittedName>
        <fullName evidence="2">GNAT family N-acetyltransferase</fullName>
    </submittedName>
</protein>
<dbReference type="GO" id="GO:0016747">
    <property type="term" value="F:acyltransferase activity, transferring groups other than amino-acyl groups"/>
    <property type="evidence" value="ECO:0007669"/>
    <property type="project" value="InterPro"/>
</dbReference>
<comment type="caution">
    <text evidence="2">The sequence shown here is derived from an EMBL/GenBank/DDBJ whole genome shotgun (WGS) entry which is preliminary data.</text>
</comment>
<accession>A0A937XAU8</accession>
<gene>
    <name evidence="2" type="ORF">FJY68_00155</name>
</gene>
<dbReference type="CDD" id="cd04301">
    <property type="entry name" value="NAT_SF"/>
    <property type="match status" value="1"/>
</dbReference>
<dbReference type="SUPFAM" id="SSF55729">
    <property type="entry name" value="Acyl-CoA N-acyltransferases (Nat)"/>
    <property type="match status" value="1"/>
</dbReference>
<evidence type="ECO:0000313" key="2">
    <source>
        <dbReference type="EMBL" id="MBM3330245.1"/>
    </source>
</evidence>
<dbReference type="InterPro" id="IPR000182">
    <property type="entry name" value="GNAT_dom"/>
</dbReference>
<dbReference type="Proteomes" id="UP000779900">
    <property type="component" value="Unassembled WGS sequence"/>
</dbReference>
<proteinExistence type="predicted"/>
<evidence type="ECO:0000259" key="1">
    <source>
        <dbReference type="PROSITE" id="PS51186"/>
    </source>
</evidence>